<dbReference type="SUPFAM" id="SSF50346">
    <property type="entry name" value="PRC-barrel domain"/>
    <property type="match status" value="1"/>
</dbReference>
<dbReference type="Gene3D" id="2.30.30.240">
    <property type="entry name" value="PRC-barrel domain"/>
    <property type="match status" value="1"/>
</dbReference>
<sequence>MRFSEIGGKEIVNLCNGSRLGVIGDSDMLIDEKTGKILALLVPNERSMFNFLSNGTLLEIPWEAIKKIGNDMIIIEVEDEEKKKIFL</sequence>
<comment type="caution">
    <text evidence="2">The sequence shown here is derived from an EMBL/GenBank/DDBJ whole genome shotgun (WGS) entry which is preliminary data.</text>
</comment>
<dbReference type="RefSeq" id="WP_151860270.1">
    <property type="nucleotide sequence ID" value="NZ_WBZC01000011.1"/>
</dbReference>
<name>A0A6I0FKA8_9FIRM</name>
<organism evidence="2 3">
    <name type="scientific">Alkaliphilus pronyensis</name>
    <dbReference type="NCBI Taxonomy" id="1482732"/>
    <lineage>
        <taxon>Bacteria</taxon>
        <taxon>Bacillati</taxon>
        <taxon>Bacillota</taxon>
        <taxon>Clostridia</taxon>
        <taxon>Peptostreptococcales</taxon>
        <taxon>Natronincolaceae</taxon>
        <taxon>Alkaliphilus</taxon>
    </lineage>
</organism>
<gene>
    <name evidence="2" type="ORF">F8154_03815</name>
</gene>
<dbReference type="AlphaFoldDB" id="A0A6I0FKA8"/>
<evidence type="ECO:0000313" key="2">
    <source>
        <dbReference type="EMBL" id="KAB3536954.1"/>
    </source>
</evidence>
<dbReference type="PANTHER" id="PTHR40061:SF1">
    <property type="entry name" value="SPORULATION PROTEIN YLMC-RELATED"/>
    <property type="match status" value="1"/>
</dbReference>
<keyword evidence="3" id="KW-1185">Reference proteome</keyword>
<dbReference type="Pfam" id="PF05239">
    <property type="entry name" value="PRC"/>
    <property type="match status" value="1"/>
</dbReference>
<dbReference type="OrthoDB" id="6024937at2"/>
<dbReference type="Proteomes" id="UP000432715">
    <property type="component" value="Unassembled WGS sequence"/>
</dbReference>
<dbReference type="InterPro" id="IPR014238">
    <property type="entry name" value="Spore_YlmC/YmxH"/>
</dbReference>
<evidence type="ECO:0000313" key="3">
    <source>
        <dbReference type="Proteomes" id="UP000432715"/>
    </source>
</evidence>
<protein>
    <submittedName>
        <fullName evidence="2">YlmC/YmxH family sporulation protein</fullName>
    </submittedName>
</protein>
<dbReference type="PANTHER" id="PTHR40061">
    <property type="entry name" value="SPORULATION PROTEIN YLMC-RELATED"/>
    <property type="match status" value="1"/>
</dbReference>
<feature type="domain" description="PRC-barrel" evidence="1">
    <location>
        <begin position="2"/>
        <end position="77"/>
    </location>
</feature>
<dbReference type="EMBL" id="WBZC01000011">
    <property type="protein sequence ID" value="KAB3536954.1"/>
    <property type="molecule type" value="Genomic_DNA"/>
</dbReference>
<accession>A0A6I0FKA8</accession>
<dbReference type="InterPro" id="IPR011033">
    <property type="entry name" value="PRC_barrel-like_sf"/>
</dbReference>
<proteinExistence type="predicted"/>
<evidence type="ECO:0000259" key="1">
    <source>
        <dbReference type="Pfam" id="PF05239"/>
    </source>
</evidence>
<dbReference type="NCBIfam" id="TIGR02888">
    <property type="entry name" value="spore_YlmC_YmxH"/>
    <property type="match status" value="1"/>
</dbReference>
<reference evidence="2 3" key="1">
    <citation type="submission" date="2019-10" db="EMBL/GenBank/DDBJ databases">
        <title>Alkaliphilus serpentinus sp. nov. and Alkaliphilus pronyensis sp. nov., two novel anaerobic alkaliphilic species isolated from the serpentinized-hosted hydrothermal field of the Prony Bay (New Caledonia).</title>
        <authorList>
            <person name="Postec A."/>
        </authorList>
    </citation>
    <scope>NUCLEOTIDE SEQUENCE [LARGE SCALE GENOMIC DNA]</scope>
    <source>
        <strain evidence="2 3">LacV</strain>
    </source>
</reference>
<dbReference type="InterPro" id="IPR027275">
    <property type="entry name" value="PRC-brl_dom"/>
</dbReference>